<dbReference type="InterPro" id="IPR029043">
    <property type="entry name" value="GcvT/YgfZ_C"/>
</dbReference>
<organism evidence="2 3">
    <name type="scientific">Hominiventricola aquisgranensis</name>
    <dbReference type="NCBI Taxonomy" id="3133164"/>
    <lineage>
        <taxon>Bacteria</taxon>
        <taxon>Bacillati</taxon>
        <taxon>Bacillota</taxon>
        <taxon>Clostridia</taxon>
        <taxon>Lachnospirales</taxon>
        <taxon>Lachnospiraceae</taxon>
        <taxon>Hominiventricola</taxon>
    </lineage>
</organism>
<proteinExistence type="predicted"/>
<dbReference type="Pfam" id="PF01571">
    <property type="entry name" value="GCV_T"/>
    <property type="match status" value="1"/>
</dbReference>
<comment type="caution">
    <text evidence="2">The sequence shown here is derived from an EMBL/GenBank/DDBJ whole genome shotgun (WGS) entry which is preliminary data.</text>
</comment>
<feature type="domain" description="GCVT N-terminal" evidence="1">
    <location>
        <begin position="66"/>
        <end position="274"/>
    </location>
</feature>
<evidence type="ECO:0000313" key="3">
    <source>
        <dbReference type="Proteomes" id="UP001470288"/>
    </source>
</evidence>
<dbReference type="InterPro" id="IPR006222">
    <property type="entry name" value="GCVT_N"/>
</dbReference>
<dbReference type="SUPFAM" id="SSF103025">
    <property type="entry name" value="Folate-binding domain"/>
    <property type="match status" value="1"/>
</dbReference>
<evidence type="ECO:0000259" key="1">
    <source>
        <dbReference type="Pfam" id="PF01571"/>
    </source>
</evidence>
<dbReference type="RefSeq" id="WP_118440818.1">
    <property type="nucleotide sequence ID" value="NZ_JBBMFC010000043.1"/>
</dbReference>
<dbReference type="InterPro" id="IPR028896">
    <property type="entry name" value="GcvT/YgfZ/DmdA"/>
</dbReference>
<dbReference type="Proteomes" id="UP001470288">
    <property type="component" value="Unassembled WGS sequence"/>
</dbReference>
<dbReference type="SUPFAM" id="SSF101790">
    <property type="entry name" value="Aminomethyltransferase beta-barrel domain"/>
    <property type="match status" value="1"/>
</dbReference>
<dbReference type="PANTHER" id="PTHR43757:SF2">
    <property type="entry name" value="AMINOMETHYLTRANSFERASE, MITOCHONDRIAL"/>
    <property type="match status" value="1"/>
</dbReference>
<name>A0ABV1I564_9FIRM</name>
<dbReference type="Gene3D" id="3.30.1360.120">
    <property type="entry name" value="Probable tRNA modification gtpase trme, domain 1"/>
    <property type="match status" value="1"/>
</dbReference>
<accession>A0ABV1I564</accession>
<sequence>MKLFNTLDMDAVRTSWKQKDNYDLSYYGGKEPAFTPAVQGQVTGMNPNSGIEHYSGLHNVLGVWEFTGWMDECNAISKTGYIGDWSWLNKYRITGPDVIKCMEQGTINGYKKFPVGKGRHIVSVLPNGKMMGDGIAFREAEDQILLTGGAMIAPGLMIRPEGCDVTVEDLTGEIFNFHVQGPISTAVIEKVTGESVGDLAFISFRDVMIAGKKVRLYRGGMSGEVGYELFGDSADGSVIWNAVVEAGKEFGLRQLGQRSLMLNHLQAFFPTIWVDFIPAIVSGAEALHRSPVDYGWDRLVDKTRDFPGKAAIMAEAADPKTKCVTLEWNSEDCIQIFASLFDQENEAFEQMPLPVNTSDFSAACPQFIPAFSKDHQMIGLVSNRGYSCQYKKVISLANIDIRYAQEGTEVYVLYGSEGHRQTMIRATVTRTPYKADRRK</sequence>
<dbReference type="PANTHER" id="PTHR43757">
    <property type="entry name" value="AMINOMETHYLTRANSFERASE"/>
    <property type="match status" value="1"/>
</dbReference>
<dbReference type="InterPro" id="IPR027266">
    <property type="entry name" value="TrmE/GcvT-like"/>
</dbReference>
<protein>
    <submittedName>
        <fullName evidence="2">Aminomethyltransferase family protein</fullName>
    </submittedName>
</protein>
<keyword evidence="3" id="KW-1185">Reference proteome</keyword>
<dbReference type="PIRSF" id="PIRSF006487">
    <property type="entry name" value="GcvT"/>
    <property type="match status" value="1"/>
</dbReference>
<reference evidence="2 3" key="1">
    <citation type="submission" date="2024-03" db="EMBL/GenBank/DDBJ databases">
        <title>Human intestinal bacterial collection.</title>
        <authorList>
            <person name="Pauvert C."/>
            <person name="Hitch T.C.A."/>
            <person name="Clavel T."/>
        </authorList>
    </citation>
    <scope>NUCLEOTIDE SEQUENCE [LARGE SCALE GENOMIC DNA]</scope>
    <source>
        <strain evidence="2 3">CLA-AA-H78B</strain>
    </source>
</reference>
<gene>
    <name evidence="2" type="ORF">WMO62_14790</name>
</gene>
<dbReference type="EMBL" id="JBBMFC010000043">
    <property type="protein sequence ID" value="MEQ2580076.1"/>
    <property type="molecule type" value="Genomic_DNA"/>
</dbReference>
<evidence type="ECO:0000313" key="2">
    <source>
        <dbReference type="EMBL" id="MEQ2580076.1"/>
    </source>
</evidence>